<dbReference type="GeneID" id="98300964"/>
<gene>
    <name evidence="4" type="ORF">BPSY_1770</name>
</gene>
<protein>
    <submittedName>
        <fullName evidence="4">Methyltransferase</fullName>
        <ecNumber evidence="4">2.1.1.104</ecNumber>
    </submittedName>
</protein>
<dbReference type="STRING" id="218140.BPSY_1770"/>
<keyword evidence="2 4" id="KW-0808">Transferase</keyword>
<dbReference type="RefSeq" id="WP_033495326.1">
    <property type="nucleotide sequence ID" value="NZ_JGZI01000010.1"/>
</dbReference>
<dbReference type="AlphaFoldDB" id="A0A087CDL2"/>
<dbReference type="PROSITE" id="PS51682">
    <property type="entry name" value="SAM_OMT_I"/>
    <property type="match status" value="1"/>
</dbReference>
<sequence>MNKTSYTNLSKAWEFIESRALDAQRAVLQSTRATAESQGHEQGSAAQASFLKMLVKLTAARSIILVGTAAAVETIEIIDALEGKGQLTVVDSSADGAAFIRSIFNELDDESDTRMRVVNAAAGIFLPRLNADDYDLIIVTGDASNYTATYEQSQRLLKQGGITVFTDMLGFASSDSQGGLLNPVDRSPKTVELRSLLSTIETDEHIDSTLIPVGSGLLIAEHR</sequence>
<keyword evidence="5" id="KW-1185">Reference proteome</keyword>
<dbReference type="EC" id="2.1.1.104" evidence="4"/>
<keyword evidence="1 4" id="KW-0489">Methyltransferase</keyword>
<dbReference type="InterPro" id="IPR050362">
    <property type="entry name" value="Cation-dep_OMT"/>
</dbReference>
<dbReference type="PANTHER" id="PTHR10509">
    <property type="entry name" value="O-METHYLTRANSFERASE-RELATED"/>
    <property type="match status" value="1"/>
</dbReference>
<dbReference type="Gene3D" id="3.40.50.150">
    <property type="entry name" value="Vaccinia Virus protein VP39"/>
    <property type="match status" value="1"/>
</dbReference>
<dbReference type="Pfam" id="PF01596">
    <property type="entry name" value="Methyltransf_3"/>
    <property type="match status" value="1"/>
</dbReference>
<comment type="caution">
    <text evidence="4">The sequence shown here is derived from an EMBL/GenBank/DDBJ whole genome shotgun (WGS) entry which is preliminary data.</text>
</comment>
<dbReference type="InterPro" id="IPR002935">
    <property type="entry name" value="SAM_O-MeTrfase"/>
</dbReference>
<keyword evidence="3" id="KW-0949">S-adenosyl-L-methionine</keyword>
<dbReference type="eggNOG" id="COG4122">
    <property type="taxonomic scope" value="Bacteria"/>
</dbReference>
<evidence type="ECO:0000313" key="5">
    <source>
        <dbReference type="Proteomes" id="UP000029050"/>
    </source>
</evidence>
<evidence type="ECO:0000313" key="4">
    <source>
        <dbReference type="EMBL" id="KFI81362.1"/>
    </source>
</evidence>
<name>A0A087CDL2_9BIFI</name>
<organism evidence="4 5">
    <name type="scientific">Bifidobacterium psychraerophilum</name>
    <dbReference type="NCBI Taxonomy" id="218140"/>
    <lineage>
        <taxon>Bacteria</taxon>
        <taxon>Bacillati</taxon>
        <taxon>Actinomycetota</taxon>
        <taxon>Actinomycetes</taxon>
        <taxon>Bifidobacteriales</taxon>
        <taxon>Bifidobacteriaceae</taxon>
        <taxon>Bifidobacterium</taxon>
    </lineage>
</organism>
<dbReference type="Proteomes" id="UP000029050">
    <property type="component" value="Unassembled WGS sequence"/>
</dbReference>
<dbReference type="GO" id="GO:0042409">
    <property type="term" value="F:caffeoyl-CoA O-methyltransferase activity"/>
    <property type="evidence" value="ECO:0007669"/>
    <property type="project" value="UniProtKB-EC"/>
</dbReference>
<evidence type="ECO:0000256" key="3">
    <source>
        <dbReference type="ARBA" id="ARBA00022691"/>
    </source>
</evidence>
<proteinExistence type="predicted"/>
<dbReference type="EMBL" id="JGZI01000010">
    <property type="protein sequence ID" value="KFI81362.1"/>
    <property type="molecule type" value="Genomic_DNA"/>
</dbReference>
<evidence type="ECO:0000256" key="1">
    <source>
        <dbReference type="ARBA" id="ARBA00022603"/>
    </source>
</evidence>
<dbReference type="InterPro" id="IPR029063">
    <property type="entry name" value="SAM-dependent_MTases_sf"/>
</dbReference>
<dbReference type="GO" id="GO:0032259">
    <property type="term" value="P:methylation"/>
    <property type="evidence" value="ECO:0007669"/>
    <property type="project" value="UniProtKB-KW"/>
</dbReference>
<dbReference type="PANTHER" id="PTHR10509:SF85">
    <property type="entry name" value="O-METHYLTRANSFERASE RV1220C-RELATED"/>
    <property type="match status" value="1"/>
</dbReference>
<dbReference type="OrthoDB" id="4774874at2"/>
<reference evidence="4 5" key="1">
    <citation type="submission" date="2014-03" db="EMBL/GenBank/DDBJ databases">
        <title>Genomics of Bifidobacteria.</title>
        <authorList>
            <person name="Ventura M."/>
            <person name="Milani C."/>
            <person name="Lugli G.A."/>
        </authorList>
    </citation>
    <scope>NUCLEOTIDE SEQUENCE [LARGE SCALE GENOMIC DNA]</scope>
    <source>
        <strain evidence="4 5">LMG 21775</strain>
    </source>
</reference>
<dbReference type="SUPFAM" id="SSF53335">
    <property type="entry name" value="S-adenosyl-L-methionine-dependent methyltransferases"/>
    <property type="match status" value="1"/>
</dbReference>
<evidence type="ECO:0000256" key="2">
    <source>
        <dbReference type="ARBA" id="ARBA00022679"/>
    </source>
</evidence>
<accession>A0A087CDL2</accession>